<dbReference type="RefSeq" id="WP_083674156.1">
    <property type="nucleotide sequence ID" value="NZ_FTNM01000003.1"/>
</dbReference>
<proteinExistence type="predicted"/>
<dbReference type="SUPFAM" id="SSF56935">
    <property type="entry name" value="Porins"/>
    <property type="match status" value="1"/>
</dbReference>
<sequence>MSASPEVRFEGFADIFYAYDFSKPTAGYRQPFLYNHNRHNEFNLNLGLLRATVEHGRYRGALALQVGTYASDNYAAEDEVMRHVFEANAGIALDKQAKIWLDAGIMGSHIGFESAISTDNLTLSRSLLAENSPYFLSGAKLTFNPTPTWTLAALVVNGWQRIRRLPGNSLPSFGTQVNYAPHDNLTLNWSTFIGTDDPDATRRMRYFNNVYGQFGLGKRTTLIAGFDIGIQQQHKGSRRYHTWYSPALITRYKIHDMWAVAARAEHYSDQNEVIISAPAGESSFRATGLSANVDYSPAPNILCRLEGRWLKGQHNIFEIETGSTDSNFTLLSSIALRLSR</sequence>
<dbReference type="OrthoDB" id="103154at2"/>
<gene>
    <name evidence="1" type="ORF">SAMN05421545_2372</name>
</gene>
<evidence type="ECO:0000313" key="2">
    <source>
        <dbReference type="Proteomes" id="UP000185924"/>
    </source>
</evidence>
<dbReference type="AlphaFoldDB" id="A0A1N6YA72"/>
<dbReference type="EMBL" id="FTNM01000003">
    <property type="protein sequence ID" value="SIR11474.1"/>
    <property type="molecule type" value="Genomic_DNA"/>
</dbReference>
<name>A0A1N6YA72_9BACT</name>
<reference evidence="2" key="1">
    <citation type="submission" date="2017-01" db="EMBL/GenBank/DDBJ databases">
        <authorList>
            <person name="Varghese N."/>
            <person name="Submissions S."/>
        </authorList>
    </citation>
    <scope>NUCLEOTIDE SEQUENCE [LARGE SCALE GENOMIC DNA]</scope>
    <source>
        <strain evidence="2">DM9</strain>
    </source>
</reference>
<protein>
    <submittedName>
        <fullName evidence="1">Putative beta-barrel porin-2, OmpL-like. bbp2</fullName>
    </submittedName>
</protein>
<dbReference type="InterPro" id="IPR011486">
    <property type="entry name" value="BBP2"/>
</dbReference>
<keyword evidence="2" id="KW-1185">Reference proteome</keyword>
<dbReference type="Proteomes" id="UP000185924">
    <property type="component" value="Unassembled WGS sequence"/>
</dbReference>
<accession>A0A1N6YA72</accession>
<dbReference type="Pfam" id="PF07642">
    <property type="entry name" value="BBP2"/>
    <property type="match status" value="1"/>
</dbReference>
<evidence type="ECO:0000313" key="1">
    <source>
        <dbReference type="EMBL" id="SIR11474.1"/>
    </source>
</evidence>
<organism evidence="1 2">
    <name type="scientific">Pontibacter lucknowensis</name>
    <dbReference type="NCBI Taxonomy" id="1077936"/>
    <lineage>
        <taxon>Bacteria</taxon>
        <taxon>Pseudomonadati</taxon>
        <taxon>Bacteroidota</taxon>
        <taxon>Cytophagia</taxon>
        <taxon>Cytophagales</taxon>
        <taxon>Hymenobacteraceae</taxon>
        <taxon>Pontibacter</taxon>
    </lineage>
</organism>